<dbReference type="RefSeq" id="WP_051623056.1">
    <property type="nucleotide sequence ID" value="NZ_AP020335.1"/>
</dbReference>
<feature type="signal peptide" evidence="1">
    <location>
        <begin position="1"/>
        <end position="20"/>
    </location>
</feature>
<reference evidence="3 4" key="1">
    <citation type="submission" date="2014-04" db="EMBL/GenBank/DDBJ databases">
        <title>Draft genome sequence of Hydrogenovibrio marinus MH-110, a model organism for aerobic H2 metabolism.</title>
        <authorList>
            <person name="Cha H.J."/>
            <person name="Jo B.H."/>
            <person name="Hwang B.H."/>
        </authorList>
    </citation>
    <scope>NUCLEOTIDE SEQUENCE [LARGE SCALE GENOMIC DNA]</scope>
    <source>
        <strain evidence="3 4">MH-110</strain>
    </source>
</reference>
<dbReference type="PROSITE" id="PS51257">
    <property type="entry name" value="PROKAR_LIPOPROTEIN"/>
    <property type="match status" value="1"/>
</dbReference>
<keyword evidence="1" id="KW-0732">Signal</keyword>
<sequence length="286" mass="32669">MKFIKLLGLIVAFSSLFSCSQTEPTSSDDQTANPIPQLPPLKSFNKKSIASEILAPAPDFTKIPAGAKRKQAFFNFMTPLIYYANQQILDDRKHLLSLLDKASALTTTEQDWLKKLAERYKLTDFDPSQPKDRLTLEKRVDMVPIALALAQAANETAWGTSRFAKAGNNYFGQWCYQEGCGIIPLQRNEDASHEVKKFNHPFFSIQDYLRNLNTHASYKQLRQIRYQARNNERVPSAIDMTEGLINYSARKEVYVKALQHMIRYNKLTRFNQYTIAENAATNNTSN</sequence>
<dbReference type="Pfam" id="PF01832">
    <property type="entry name" value="Glucosaminidase"/>
    <property type="match status" value="1"/>
</dbReference>
<dbReference type="AlphaFoldDB" id="A0A066ZUK6"/>
<dbReference type="EMBL" id="JMIU01000001">
    <property type="protein sequence ID" value="KDN95964.1"/>
    <property type="molecule type" value="Genomic_DNA"/>
</dbReference>
<dbReference type="GO" id="GO:0004040">
    <property type="term" value="F:amidase activity"/>
    <property type="evidence" value="ECO:0007669"/>
    <property type="project" value="InterPro"/>
</dbReference>
<feature type="domain" description="Mannosyl-glycoprotein endo-beta-N-acetylglucosamidase-like" evidence="2">
    <location>
        <begin position="136"/>
        <end position="266"/>
    </location>
</feature>
<evidence type="ECO:0000259" key="2">
    <source>
        <dbReference type="Pfam" id="PF01832"/>
    </source>
</evidence>
<name>A0A066ZUK6_HYDMR</name>
<accession>A0A066ZUK6</accession>
<dbReference type="InterPro" id="IPR053195">
    <property type="entry name" value="Bax-like"/>
</dbReference>
<dbReference type="STRING" id="28885.EI16_06670"/>
<evidence type="ECO:0000313" key="4">
    <source>
        <dbReference type="Proteomes" id="UP000027341"/>
    </source>
</evidence>
<dbReference type="Gene3D" id="1.10.530.10">
    <property type="match status" value="1"/>
</dbReference>
<evidence type="ECO:0000256" key="1">
    <source>
        <dbReference type="SAM" id="SignalP"/>
    </source>
</evidence>
<keyword evidence="4" id="KW-1185">Reference proteome</keyword>
<dbReference type="PANTHER" id="PTHR40572">
    <property type="entry name" value="PROTEIN BAX"/>
    <property type="match status" value="1"/>
</dbReference>
<proteinExistence type="predicted"/>
<dbReference type="InterPro" id="IPR002901">
    <property type="entry name" value="MGlyc_endo_b_GlcNAc-like_dom"/>
</dbReference>
<evidence type="ECO:0000313" key="3">
    <source>
        <dbReference type="EMBL" id="KDN95964.1"/>
    </source>
</evidence>
<comment type="caution">
    <text evidence="3">The sequence shown here is derived from an EMBL/GenBank/DDBJ whole genome shotgun (WGS) entry which is preliminary data.</text>
</comment>
<gene>
    <name evidence="3" type="ORF">EI16_06670</name>
</gene>
<organism evidence="3 4">
    <name type="scientific">Hydrogenovibrio marinus</name>
    <dbReference type="NCBI Taxonomy" id="28885"/>
    <lineage>
        <taxon>Bacteria</taxon>
        <taxon>Pseudomonadati</taxon>
        <taxon>Pseudomonadota</taxon>
        <taxon>Gammaproteobacteria</taxon>
        <taxon>Thiotrichales</taxon>
        <taxon>Piscirickettsiaceae</taxon>
        <taxon>Hydrogenovibrio</taxon>
    </lineage>
</organism>
<dbReference type="PANTHER" id="PTHR40572:SF1">
    <property type="entry name" value="PROTEIN BAX"/>
    <property type="match status" value="1"/>
</dbReference>
<feature type="chain" id="PRO_5001632441" description="Mannosyl-glycoprotein endo-beta-N-acetylglucosamidase-like domain-containing protein" evidence="1">
    <location>
        <begin position="21"/>
        <end position="286"/>
    </location>
</feature>
<dbReference type="Proteomes" id="UP000027341">
    <property type="component" value="Unassembled WGS sequence"/>
</dbReference>
<protein>
    <recommendedName>
        <fullName evidence="2">Mannosyl-glycoprotein endo-beta-N-acetylglucosamidase-like domain-containing protein</fullName>
    </recommendedName>
</protein>